<evidence type="ECO:0000256" key="5">
    <source>
        <dbReference type="ARBA" id="ARBA00022989"/>
    </source>
</evidence>
<evidence type="ECO:0000256" key="6">
    <source>
        <dbReference type="ARBA" id="ARBA00023136"/>
    </source>
</evidence>
<keyword evidence="7" id="KW-0131">Cell cycle</keyword>
<keyword evidence="6 9" id="KW-0472">Membrane</keyword>
<comment type="subcellular location">
    <subcellularLocation>
        <location evidence="1">Membrane</location>
    </subcellularLocation>
</comment>
<evidence type="ECO:0000256" key="7">
    <source>
        <dbReference type="ARBA" id="ARBA00023306"/>
    </source>
</evidence>
<keyword evidence="3" id="KW-0132">Cell division</keyword>
<evidence type="ECO:0000313" key="11">
    <source>
        <dbReference type="EMBL" id="QOY91627.1"/>
    </source>
</evidence>
<keyword evidence="4 9" id="KW-0812">Transmembrane</keyword>
<dbReference type="RefSeq" id="WP_194453281.1">
    <property type="nucleotide sequence ID" value="NZ_CP063849.1"/>
</dbReference>
<feature type="transmembrane region" description="Helical" evidence="9">
    <location>
        <begin position="34"/>
        <end position="53"/>
    </location>
</feature>
<dbReference type="PANTHER" id="PTHR35851:SF1">
    <property type="entry name" value="CELL DIVISION PROTEIN FTSQ"/>
    <property type="match status" value="1"/>
</dbReference>
<dbReference type="GO" id="GO:0090529">
    <property type="term" value="P:cell septum assembly"/>
    <property type="evidence" value="ECO:0007669"/>
    <property type="project" value="InterPro"/>
</dbReference>
<evidence type="ECO:0000256" key="3">
    <source>
        <dbReference type="ARBA" id="ARBA00022618"/>
    </source>
</evidence>
<dbReference type="InterPro" id="IPR013685">
    <property type="entry name" value="POTRA_FtsQ_type"/>
</dbReference>
<keyword evidence="2" id="KW-1003">Cell membrane</keyword>
<dbReference type="Gene3D" id="3.10.20.310">
    <property type="entry name" value="membrane protein fhac"/>
    <property type="match status" value="1"/>
</dbReference>
<evidence type="ECO:0000256" key="2">
    <source>
        <dbReference type="ARBA" id="ARBA00022475"/>
    </source>
</evidence>
<evidence type="ECO:0000256" key="1">
    <source>
        <dbReference type="ARBA" id="ARBA00004370"/>
    </source>
</evidence>
<dbReference type="EMBL" id="CP063849">
    <property type="protein sequence ID" value="QOY91627.1"/>
    <property type="molecule type" value="Genomic_DNA"/>
</dbReference>
<dbReference type="GO" id="GO:0016020">
    <property type="term" value="C:membrane"/>
    <property type="evidence" value="ECO:0007669"/>
    <property type="project" value="UniProtKB-SubCell"/>
</dbReference>
<feature type="domain" description="POTRA" evidence="10">
    <location>
        <begin position="74"/>
        <end position="142"/>
    </location>
</feature>
<evidence type="ECO:0000256" key="9">
    <source>
        <dbReference type="SAM" id="Phobius"/>
    </source>
</evidence>
<reference evidence="11 12" key="1">
    <citation type="submission" date="2020-10" db="EMBL/GenBank/DDBJ databases">
        <title>Complete genome sequence of Paludibaculum fermentans P105T, a facultatively anaerobic acidobacterium capable of dissimilatory Fe(III) reduction.</title>
        <authorList>
            <person name="Dedysh S.N."/>
            <person name="Beletsky A.V."/>
            <person name="Kulichevskaya I.S."/>
            <person name="Mardanov A.V."/>
            <person name="Ravin N.V."/>
        </authorList>
    </citation>
    <scope>NUCLEOTIDE SEQUENCE [LARGE SCALE GENOMIC DNA]</scope>
    <source>
        <strain evidence="11 12">P105</strain>
    </source>
</reference>
<protein>
    <submittedName>
        <fullName evidence="11">FtsQ-type POTRA domain-containing protein</fullName>
    </submittedName>
</protein>
<dbReference type="Pfam" id="PF08478">
    <property type="entry name" value="POTRA_1"/>
    <property type="match status" value="1"/>
</dbReference>
<evidence type="ECO:0000259" key="10">
    <source>
        <dbReference type="PROSITE" id="PS51779"/>
    </source>
</evidence>
<evidence type="ECO:0000256" key="4">
    <source>
        <dbReference type="ARBA" id="ARBA00022692"/>
    </source>
</evidence>
<dbReference type="InterPro" id="IPR026579">
    <property type="entry name" value="FtsQ"/>
</dbReference>
<keyword evidence="5 9" id="KW-1133">Transmembrane helix</keyword>
<dbReference type="Proteomes" id="UP000593892">
    <property type="component" value="Chromosome"/>
</dbReference>
<feature type="region of interest" description="Disordered" evidence="8">
    <location>
        <begin position="1"/>
        <end position="20"/>
    </location>
</feature>
<keyword evidence="12" id="KW-1185">Reference proteome</keyword>
<dbReference type="InterPro" id="IPR034746">
    <property type="entry name" value="POTRA"/>
</dbReference>
<evidence type="ECO:0000256" key="8">
    <source>
        <dbReference type="SAM" id="MobiDB-lite"/>
    </source>
</evidence>
<dbReference type="PROSITE" id="PS51779">
    <property type="entry name" value="POTRA"/>
    <property type="match status" value="1"/>
</dbReference>
<proteinExistence type="predicted"/>
<gene>
    <name evidence="11" type="ORF">IRI77_17285</name>
</gene>
<dbReference type="AlphaFoldDB" id="A0A7S7SMS9"/>
<dbReference type="KEGG" id="pfer:IRI77_17285"/>
<sequence>MARRKKQEEEIEEQKPASERNVVSRDTIRTALRFTFWTLSLVVSVFAVAWITLQGEQFLTNDPRFHLPARGASARDEGVEVRGLKNASKSAVMRVFENDRGRSLADVDPDRRRMQLRAVDWVRDASVRRIWPNHLDVEVTEREPVAFVQVASGFTGNFENPVTYKPMLIDADGVILRLRGSVPANLPLLTGVRVSEDVEVRRARVLRMMRMLDELRDFRDRIPEIDVSDPESIRITYQMQDQQVILILGNERFLERLNIFIRHYDGIRDRLPPRAILDVSLEGRITAIEPADGAHKK</sequence>
<dbReference type="PANTHER" id="PTHR35851">
    <property type="entry name" value="CELL DIVISION PROTEIN FTSQ"/>
    <property type="match status" value="1"/>
</dbReference>
<evidence type="ECO:0000313" key="12">
    <source>
        <dbReference type="Proteomes" id="UP000593892"/>
    </source>
</evidence>
<accession>A0A7S7SMS9</accession>
<name>A0A7S7SMS9_PALFE</name>
<organism evidence="11 12">
    <name type="scientific">Paludibaculum fermentans</name>
    <dbReference type="NCBI Taxonomy" id="1473598"/>
    <lineage>
        <taxon>Bacteria</taxon>
        <taxon>Pseudomonadati</taxon>
        <taxon>Acidobacteriota</taxon>
        <taxon>Terriglobia</taxon>
        <taxon>Bryobacterales</taxon>
        <taxon>Bryobacteraceae</taxon>
        <taxon>Paludibaculum</taxon>
    </lineage>
</organism>